<dbReference type="InterPro" id="IPR036724">
    <property type="entry name" value="Cobalamin-bd_sf"/>
</dbReference>
<dbReference type="AlphaFoldDB" id="A0A3L8R4N3"/>
<dbReference type="EMBL" id="QYCY01000002">
    <property type="protein sequence ID" value="RLV73852.1"/>
    <property type="molecule type" value="Genomic_DNA"/>
</dbReference>
<accession>A0A3L8R4N3</accession>
<feature type="domain" description="B12-binding" evidence="7">
    <location>
        <begin position="16"/>
        <end position="144"/>
    </location>
</feature>
<evidence type="ECO:0000256" key="5">
    <source>
        <dbReference type="ARBA" id="ARBA00023285"/>
    </source>
</evidence>
<feature type="region of interest" description="Disordered" evidence="6">
    <location>
        <begin position="1"/>
        <end position="21"/>
    </location>
</feature>
<dbReference type="PROSITE" id="PS51332">
    <property type="entry name" value="B12_BINDING"/>
    <property type="match status" value="1"/>
</dbReference>
<evidence type="ECO:0000256" key="4">
    <source>
        <dbReference type="ARBA" id="ARBA00023235"/>
    </source>
</evidence>
<proteinExistence type="predicted"/>
<dbReference type="NCBIfam" id="TIGR00640">
    <property type="entry name" value="acid_CoA_mut_C"/>
    <property type="match status" value="1"/>
</dbReference>
<evidence type="ECO:0000256" key="6">
    <source>
        <dbReference type="SAM" id="MobiDB-lite"/>
    </source>
</evidence>
<organism evidence="8 9">
    <name type="scientific">Streptomyces rapamycinicus (strain ATCC 29253 / DSM 41530 / NRRL 5491 / AYB-994)</name>
    <name type="common">Streptomyces hygroscopicus (strain ATCC 29253)</name>
    <dbReference type="NCBI Taxonomy" id="1343740"/>
    <lineage>
        <taxon>Bacteria</taxon>
        <taxon>Bacillati</taxon>
        <taxon>Actinomycetota</taxon>
        <taxon>Actinomycetes</taxon>
        <taxon>Kitasatosporales</taxon>
        <taxon>Streptomycetaceae</taxon>
        <taxon>Streptomyces</taxon>
        <taxon>Streptomyces violaceusniger group</taxon>
    </lineage>
</organism>
<comment type="cofactor">
    <cofactor evidence="1">
        <name>adenosylcob(III)alamin</name>
        <dbReference type="ChEBI" id="CHEBI:18408"/>
    </cofactor>
</comment>
<keyword evidence="5" id="KW-0170">Cobalt</keyword>
<sequence>METPQQRTVRAGAAPVPGTRTVKPWLDGHDRGANVIALFPRDTGYEVIGTDPHQAPEQIVAIVVAEDAPVLGLSVLSGAHLTIAQKVINLSAPEDAVDVRALVGDIIPDVDIPSLEAMGIRAVSTLGADMGQILENIDRLYAAPNQTLEPTC</sequence>
<keyword evidence="4" id="KW-0413">Isomerase</keyword>
<evidence type="ECO:0000256" key="1">
    <source>
        <dbReference type="ARBA" id="ARBA00001922"/>
    </source>
</evidence>
<evidence type="ECO:0000259" key="7">
    <source>
        <dbReference type="PROSITE" id="PS51332"/>
    </source>
</evidence>
<dbReference type="Proteomes" id="UP000281594">
    <property type="component" value="Unassembled WGS sequence"/>
</dbReference>
<dbReference type="InterPro" id="IPR006159">
    <property type="entry name" value="Acid_CoA_mut_C"/>
</dbReference>
<comment type="caution">
    <text evidence="8">The sequence shown here is derived from an EMBL/GenBank/DDBJ whole genome shotgun (WGS) entry which is preliminary data.</text>
</comment>
<reference evidence="8 9" key="1">
    <citation type="journal article" date="2018" name="J. Biol. Chem.">
        <title>Discovery of the actinoplanic acid pathway in Streptomyces rapamycinicus reveals a genetically conserved synergism with rapamycin.</title>
        <authorList>
            <person name="Mrak P."/>
            <person name="Krastel P."/>
            <person name="Pivk Lukancic P."/>
            <person name="Tao J."/>
            <person name="Pistorius D."/>
            <person name="Moore C.M."/>
        </authorList>
    </citation>
    <scope>NUCLEOTIDE SEQUENCE [LARGE SCALE GENOMIC DNA]</scope>
    <source>
        <strain evidence="8 9">NRRL 5491</strain>
    </source>
</reference>
<dbReference type="PANTHER" id="PTHR48101:SF1">
    <property type="entry name" value="METHYLMALONYL-COA MUTASE, LARGE SUBUNIT"/>
    <property type="match status" value="1"/>
</dbReference>
<dbReference type="SUPFAM" id="SSF52242">
    <property type="entry name" value="Cobalamin (vitamin B12)-binding domain"/>
    <property type="match status" value="1"/>
</dbReference>
<keyword evidence="3" id="KW-0479">Metal-binding</keyword>
<dbReference type="STRING" id="1343740.M271_12070"/>
<dbReference type="GO" id="GO:0016853">
    <property type="term" value="F:isomerase activity"/>
    <property type="evidence" value="ECO:0007669"/>
    <property type="project" value="UniProtKB-KW"/>
</dbReference>
<dbReference type="GO" id="GO:0046872">
    <property type="term" value="F:metal ion binding"/>
    <property type="evidence" value="ECO:0007669"/>
    <property type="project" value="UniProtKB-KW"/>
</dbReference>
<protein>
    <recommendedName>
        <fullName evidence="7">B12-binding domain-containing protein</fullName>
    </recommendedName>
</protein>
<dbReference type="Gene3D" id="3.40.50.280">
    <property type="entry name" value="Cobalamin-binding domain"/>
    <property type="match status" value="1"/>
</dbReference>
<dbReference type="Pfam" id="PF02310">
    <property type="entry name" value="B12-binding"/>
    <property type="match status" value="1"/>
</dbReference>
<dbReference type="InterPro" id="IPR006158">
    <property type="entry name" value="Cobalamin-bd"/>
</dbReference>
<evidence type="ECO:0000313" key="9">
    <source>
        <dbReference type="Proteomes" id="UP000281594"/>
    </source>
</evidence>
<keyword evidence="2" id="KW-0846">Cobalamin</keyword>
<evidence type="ECO:0000256" key="2">
    <source>
        <dbReference type="ARBA" id="ARBA00022628"/>
    </source>
</evidence>
<name>A0A3L8R4N3_STRRN</name>
<dbReference type="GO" id="GO:0031419">
    <property type="term" value="F:cobalamin binding"/>
    <property type="evidence" value="ECO:0007669"/>
    <property type="project" value="UniProtKB-KW"/>
</dbReference>
<evidence type="ECO:0000313" key="8">
    <source>
        <dbReference type="EMBL" id="RLV73852.1"/>
    </source>
</evidence>
<gene>
    <name evidence="8" type="ORF">D3C57_131540</name>
</gene>
<evidence type="ECO:0000256" key="3">
    <source>
        <dbReference type="ARBA" id="ARBA00022723"/>
    </source>
</evidence>
<dbReference type="PANTHER" id="PTHR48101">
    <property type="entry name" value="METHYLMALONYL-COA MUTASE, MITOCHONDRIAL-RELATED"/>
    <property type="match status" value="1"/>
</dbReference>